<dbReference type="PANTHER" id="PTHR46696:SF6">
    <property type="entry name" value="P450, PUTATIVE (EUROFUNG)-RELATED"/>
    <property type="match status" value="1"/>
</dbReference>
<accession>A0A3M8EXS3</accession>
<keyword evidence="5" id="KW-0408">Iron</keyword>
<comment type="caution">
    <text evidence="8">The sequence shown here is derived from an EMBL/GenBank/DDBJ whole genome shotgun (WGS) entry which is preliminary data.</text>
</comment>
<evidence type="ECO:0000256" key="6">
    <source>
        <dbReference type="ARBA" id="ARBA00023033"/>
    </source>
</evidence>
<name>A0A3M8EXS3_9ACTN</name>
<dbReference type="InterPro" id="IPR001128">
    <property type="entry name" value="Cyt_P450"/>
</dbReference>
<keyword evidence="6" id="KW-0503">Monooxygenase</keyword>
<sequence length="393" mass="42867">MARPSDVSPHNRRDRLDPLPELSRLSARAPVSEAVLTEEPATTGWLVTGPEEVRAVLGDADRFSTALAAGGGPGARRPAQPGNLIQYDPPDHSRLRQMLTPEFTVRRMRALEPAVEAVVEEALDSLEKDGRPADFMRHVAWTVPGLVMCELFGVPRDDRAELARVLKVSRPAFRGRRLQVTAGANYLAYMARLVERKRREPGDDLLGRVVREHGADTDDEELVGLSAFVMGSGVENMASMLGLGILALLEHPAQLSLLRARPGLIDGAVEELVRHLSVIPTASPRVAREDVTLGGRAIKAGDRVACSLLAANRARPPGQPPDRLDITREPTAHVALGHGVHYCVGASLVRMELRAAYPAVLRRFPALRLAVPPEEIRFRPQAPYGLETLPIAW</sequence>
<evidence type="ECO:0000256" key="3">
    <source>
        <dbReference type="ARBA" id="ARBA00022723"/>
    </source>
</evidence>
<keyword evidence="4" id="KW-0560">Oxidoreductase</keyword>
<keyword evidence="9" id="KW-1185">Reference proteome</keyword>
<dbReference type="Gene3D" id="1.10.630.10">
    <property type="entry name" value="Cytochrome P450"/>
    <property type="match status" value="1"/>
</dbReference>
<dbReference type="OrthoDB" id="3664945at2"/>
<protein>
    <submittedName>
        <fullName evidence="8">Cytochrome P450</fullName>
    </submittedName>
</protein>
<dbReference type="Proteomes" id="UP000028058">
    <property type="component" value="Unassembled WGS sequence"/>
</dbReference>
<keyword evidence="2" id="KW-0349">Heme</keyword>
<dbReference type="AlphaFoldDB" id="A0A3M8EXS3"/>
<feature type="region of interest" description="Disordered" evidence="7">
    <location>
        <begin position="67"/>
        <end position="91"/>
    </location>
</feature>
<dbReference type="RefSeq" id="WP_043461139.1">
    <property type="nucleotide sequence ID" value="NZ_CP134822.1"/>
</dbReference>
<evidence type="ECO:0000313" key="9">
    <source>
        <dbReference type="Proteomes" id="UP000028058"/>
    </source>
</evidence>
<dbReference type="GO" id="GO:0016705">
    <property type="term" value="F:oxidoreductase activity, acting on paired donors, with incorporation or reduction of molecular oxygen"/>
    <property type="evidence" value="ECO:0007669"/>
    <property type="project" value="InterPro"/>
</dbReference>
<dbReference type="GO" id="GO:0004497">
    <property type="term" value="F:monooxygenase activity"/>
    <property type="evidence" value="ECO:0007669"/>
    <property type="project" value="UniProtKB-KW"/>
</dbReference>
<evidence type="ECO:0000256" key="5">
    <source>
        <dbReference type="ARBA" id="ARBA00023004"/>
    </source>
</evidence>
<evidence type="ECO:0000256" key="1">
    <source>
        <dbReference type="ARBA" id="ARBA00010617"/>
    </source>
</evidence>
<evidence type="ECO:0000256" key="2">
    <source>
        <dbReference type="ARBA" id="ARBA00022617"/>
    </source>
</evidence>
<dbReference type="SUPFAM" id="SSF48264">
    <property type="entry name" value="Cytochrome P450"/>
    <property type="match status" value="1"/>
</dbReference>
<evidence type="ECO:0000256" key="7">
    <source>
        <dbReference type="SAM" id="MobiDB-lite"/>
    </source>
</evidence>
<proteinExistence type="inferred from homology"/>
<evidence type="ECO:0000256" key="4">
    <source>
        <dbReference type="ARBA" id="ARBA00023002"/>
    </source>
</evidence>
<dbReference type="InterPro" id="IPR002397">
    <property type="entry name" value="Cyt_P450_B"/>
</dbReference>
<dbReference type="EMBL" id="JNAD02000014">
    <property type="protein sequence ID" value="RKM92311.1"/>
    <property type="molecule type" value="Genomic_DNA"/>
</dbReference>
<dbReference type="CDD" id="cd11030">
    <property type="entry name" value="CYP105-like"/>
    <property type="match status" value="1"/>
</dbReference>
<dbReference type="FunFam" id="1.10.630.10:FF:000018">
    <property type="entry name" value="Cytochrome P450 monooxygenase"/>
    <property type="match status" value="1"/>
</dbReference>
<reference evidence="8 9" key="1">
    <citation type="journal article" date="2014" name="Genome Announc.">
        <title>Draft Genome Sequence of Streptomyces fradiae ATCC 19609, a Strain Highly Sensitive to Antibiotics.</title>
        <authorList>
            <person name="Bekker O.B."/>
            <person name="Klimina K.M."/>
            <person name="Vatlin A.A."/>
            <person name="Zakharevich N.V."/>
            <person name="Kasianov A.S."/>
            <person name="Danilenko V.N."/>
        </authorList>
    </citation>
    <scope>NUCLEOTIDE SEQUENCE [LARGE SCALE GENOMIC DNA]</scope>
    <source>
        <strain evidence="8 9">ATCC 19609</strain>
    </source>
</reference>
<feature type="region of interest" description="Disordered" evidence="7">
    <location>
        <begin position="1"/>
        <end position="35"/>
    </location>
</feature>
<evidence type="ECO:0000313" key="8">
    <source>
        <dbReference type="EMBL" id="RKM92311.1"/>
    </source>
</evidence>
<dbReference type="InterPro" id="IPR036396">
    <property type="entry name" value="Cyt_P450_sf"/>
</dbReference>
<dbReference type="PANTHER" id="PTHR46696">
    <property type="entry name" value="P450, PUTATIVE (EUROFUNG)-RELATED"/>
    <property type="match status" value="1"/>
</dbReference>
<comment type="similarity">
    <text evidence="1">Belongs to the cytochrome P450 family.</text>
</comment>
<keyword evidence="3" id="KW-0479">Metal-binding</keyword>
<dbReference type="PRINTS" id="PR00359">
    <property type="entry name" value="BP450"/>
</dbReference>
<dbReference type="Pfam" id="PF00067">
    <property type="entry name" value="p450"/>
    <property type="match status" value="1"/>
</dbReference>
<dbReference type="GO" id="GO:0005506">
    <property type="term" value="F:iron ion binding"/>
    <property type="evidence" value="ECO:0007669"/>
    <property type="project" value="InterPro"/>
</dbReference>
<organism evidence="8 9">
    <name type="scientific">Streptomyces xinghaiensis</name>
    <dbReference type="NCBI Taxonomy" id="1038928"/>
    <lineage>
        <taxon>Bacteria</taxon>
        <taxon>Bacillati</taxon>
        <taxon>Actinomycetota</taxon>
        <taxon>Actinomycetes</taxon>
        <taxon>Kitasatosporales</taxon>
        <taxon>Streptomycetaceae</taxon>
        <taxon>Streptomyces</taxon>
    </lineage>
</organism>
<feature type="compositionally biased region" description="Basic and acidic residues" evidence="7">
    <location>
        <begin position="9"/>
        <end position="18"/>
    </location>
</feature>
<dbReference type="GO" id="GO:0020037">
    <property type="term" value="F:heme binding"/>
    <property type="evidence" value="ECO:0007669"/>
    <property type="project" value="InterPro"/>
</dbReference>
<gene>
    <name evidence="8" type="ORF">SFRA_025930</name>
</gene>